<evidence type="ECO:0000256" key="2">
    <source>
        <dbReference type="ARBA" id="ARBA00022692"/>
    </source>
</evidence>
<dbReference type="InterPro" id="IPR039493">
    <property type="entry name" value="TMEM248/TMEM219"/>
</dbReference>
<evidence type="ECO:0000256" key="1">
    <source>
        <dbReference type="ARBA" id="ARBA00004370"/>
    </source>
</evidence>
<gene>
    <name evidence="8" type="ORF">GSLYS_00008638001</name>
</gene>
<keyword evidence="2 6" id="KW-0812">Transmembrane</keyword>
<evidence type="ECO:0000256" key="4">
    <source>
        <dbReference type="ARBA" id="ARBA00023136"/>
    </source>
</evidence>
<dbReference type="GO" id="GO:0016020">
    <property type="term" value="C:membrane"/>
    <property type="evidence" value="ECO:0007669"/>
    <property type="project" value="UniProtKB-SubCell"/>
</dbReference>
<evidence type="ECO:0000256" key="3">
    <source>
        <dbReference type="ARBA" id="ARBA00022989"/>
    </source>
</evidence>
<keyword evidence="4 6" id="KW-0472">Membrane</keyword>
<accession>A0AAV2HKZ3</accession>
<feature type="transmembrane region" description="Helical" evidence="6">
    <location>
        <begin position="374"/>
        <end position="391"/>
    </location>
</feature>
<feature type="region of interest" description="Disordered" evidence="5">
    <location>
        <begin position="179"/>
        <end position="199"/>
    </location>
</feature>
<evidence type="ECO:0000256" key="6">
    <source>
        <dbReference type="SAM" id="Phobius"/>
    </source>
</evidence>
<feature type="domain" description="TMEM248/TMEM219" evidence="7">
    <location>
        <begin position="57"/>
        <end position="358"/>
    </location>
</feature>
<dbReference type="Pfam" id="PF14940">
    <property type="entry name" value="TMEM219"/>
    <property type="match status" value="1"/>
</dbReference>
<organism evidence="8 9">
    <name type="scientific">Lymnaea stagnalis</name>
    <name type="common">Great pond snail</name>
    <name type="synonym">Helix stagnalis</name>
    <dbReference type="NCBI Taxonomy" id="6523"/>
    <lineage>
        <taxon>Eukaryota</taxon>
        <taxon>Metazoa</taxon>
        <taxon>Spiralia</taxon>
        <taxon>Lophotrochozoa</taxon>
        <taxon>Mollusca</taxon>
        <taxon>Gastropoda</taxon>
        <taxon>Heterobranchia</taxon>
        <taxon>Euthyneura</taxon>
        <taxon>Panpulmonata</taxon>
        <taxon>Hygrophila</taxon>
        <taxon>Lymnaeoidea</taxon>
        <taxon>Lymnaeidae</taxon>
        <taxon>Lymnaea</taxon>
    </lineage>
</organism>
<feature type="transmembrane region" description="Helical" evidence="6">
    <location>
        <begin position="67"/>
        <end position="88"/>
    </location>
</feature>
<name>A0AAV2HKZ3_LYMST</name>
<reference evidence="8 9" key="1">
    <citation type="submission" date="2024-04" db="EMBL/GenBank/DDBJ databases">
        <authorList>
            <consortium name="Genoscope - CEA"/>
            <person name="William W."/>
        </authorList>
    </citation>
    <scope>NUCLEOTIDE SEQUENCE [LARGE SCALE GENOMIC DNA]</scope>
</reference>
<dbReference type="PANTHER" id="PTHR16002:SF4">
    <property type="entry name" value="TMEM248_TMEM219 DOMAIN-CONTAINING PROTEIN"/>
    <property type="match status" value="1"/>
</dbReference>
<dbReference type="InterPro" id="IPR039587">
    <property type="entry name" value="TMEM248/TMEM219_dom"/>
</dbReference>
<dbReference type="Proteomes" id="UP001497497">
    <property type="component" value="Unassembled WGS sequence"/>
</dbReference>
<comment type="caution">
    <text evidence="8">The sequence shown here is derived from an EMBL/GenBank/DDBJ whole genome shotgun (WGS) entry which is preliminary data.</text>
</comment>
<dbReference type="PANTHER" id="PTHR16002">
    <property type="entry name" value="TRANSMEMBRANE PROTEIN 248-LIKE"/>
    <property type="match status" value="1"/>
</dbReference>
<evidence type="ECO:0000256" key="5">
    <source>
        <dbReference type="SAM" id="MobiDB-lite"/>
    </source>
</evidence>
<keyword evidence="9" id="KW-1185">Reference proteome</keyword>
<evidence type="ECO:0000313" key="8">
    <source>
        <dbReference type="EMBL" id="CAL1534678.1"/>
    </source>
</evidence>
<evidence type="ECO:0000259" key="7">
    <source>
        <dbReference type="Pfam" id="PF14940"/>
    </source>
</evidence>
<evidence type="ECO:0000313" key="9">
    <source>
        <dbReference type="Proteomes" id="UP001497497"/>
    </source>
</evidence>
<dbReference type="EMBL" id="CAXITT010000179">
    <property type="protein sequence ID" value="CAL1534678.1"/>
    <property type="molecule type" value="Genomic_DNA"/>
</dbReference>
<dbReference type="AlphaFoldDB" id="A0AAV2HKZ3"/>
<sequence>MSTSSFCDVNTIYSLLNDRRAFLYSIIENFKCRSGYKIIVINSLGHIKMTFIIVENLRGFFNSRPPLVVFMICLASFAIALITFAYIVKTKDMPNPDISEDWNTFLTRVSHLAFCVPHNTSLINSTTSKMQVGDQSPADIYNSIKNKMKDGKTAEFISPTLSLSHVAKRSILKEDTSSFQALPGSSERTSSNGEQYIPSTTDVSLGKETVVNITLYLNIQITPSPELLALPLSMVHFTAPISGNMLGIKGSNSEEKIFVTFTFPNNLSMGTCEEYVDTECRLHVINTCVTFSGPASMMPHTQKPHTSETCIAGADSLGDGLMRNMTAAALVVSSSIHWCVQGARMTMQYSFDESLTVMLTQQDRSMINLHLMRTSYFLFVMVVTLFCYALIKGRPGKMKTVHAVYDKVSSQP</sequence>
<comment type="subcellular location">
    <subcellularLocation>
        <location evidence="1">Membrane</location>
    </subcellularLocation>
</comment>
<proteinExistence type="predicted"/>
<feature type="compositionally biased region" description="Polar residues" evidence="5">
    <location>
        <begin position="186"/>
        <end position="199"/>
    </location>
</feature>
<protein>
    <recommendedName>
        <fullName evidence="7">TMEM248/TMEM219 domain-containing protein</fullName>
    </recommendedName>
</protein>
<keyword evidence="3 6" id="KW-1133">Transmembrane helix</keyword>